<feature type="compositionally biased region" description="Basic residues" evidence="10">
    <location>
        <begin position="172"/>
        <end position="183"/>
    </location>
</feature>
<comment type="caution">
    <text evidence="12">The sequence shown here is derived from an EMBL/GenBank/DDBJ whole genome shotgun (WGS) entry which is preliminary data.</text>
</comment>
<accession>A0A7K4R8P2</accession>
<evidence type="ECO:0000256" key="6">
    <source>
        <dbReference type="ARBA" id="ARBA00022687"/>
    </source>
</evidence>
<evidence type="ECO:0000256" key="4">
    <source>
        <dbReference type="ARBA" id="ARBA00022606"/>
    </source>
</evidence>
<dbReference type="Pfam" id="PF15913">
    <property type="entry name" value="Furin-like_2"/>
    <property type="match status" value="1"/>
</dbReference>
<keyword evidence="9" id="KW-0325">Glycoprotein</keyword>
<dbReference type="EMBL" id="VYZA01001063">
    <property type="protein sequence ID" value="NWQ69756.1"/>
    <property type="molecule type" value="Genomic_DNA"/>
</dbReference>
<keyword evidence="6" id="KW-0879">Wnt signaling pathway</keyword>
<keyword evidence="5" id="KW-0358">Heparin-binding</keyword>
<feature type="non-terminal residue" evidence="12">
    <location>
        <position position="204"/>
    </location>
</feature>
<dbReference type="GO" id="GO:0008201">
    <property type="term" value="F:heparin binding"/>
    <property type="evidence" value="ECO:0007669"/>
    <property type="project" value="UniProtKB-KW"/>
</dbReference>
<name>A0A7K4R8P2_9TYRA</name>
<dbReference type="PANTHER" id="PTHR46987">
    <property type="entry name" value="NEUROHYPOPHYSIAL HORMONES, N-TERMINAL DOMAIN CONTAINING PROTEIN"/>
    <property type="match status" value="1"/>
</dbReference>
<evidence type="ECO:0000256" key="3">
    <source>
        <dbReference type="ARBA" id="ARBA00022525"/>
    </source>
</evidence>
<protein>
    <submittedName>
        <fullName evidence="12">RSPO2 protein</fullName>
    </submittedName>
</protein>
<dbReference type="SMART" id="SM00261">
    <property type="entry name" value="FU"/>
    <property type="match status" value="2"/>
</dbReference>
<comment type="similarity">
    <text evidence="2">Belongs to the R-spondin family.</text>
</comment>
<keyword evidence="13" id="KW-1185">Reference proteome</keyword>
<dbReference type="FunFam" id="2.10.220.10:FF:000012">
    <property type="entry name" value="R-spondin 4"/>
    <property type="match status" value="1"/>
</dbReference>
<evidence type="ECO:0000256" key="10">
    <source>
        <dbReference type="SAM" id="MobiDB-lite"/>
    </source>
</evidence>
<sequence>ASYGPNPICKGCLSCSKDNGCIRCQHKLFFFLRREGMRQYGECLHSCPSGYYGLRTPDMNRCSRCRIENCDSCFSRDFCTKCKTGFYSHRGRCFRGCPPGFAALEELMECVGEESGKRMEPGSFQWCPVTGWQWAQIKTREILSEHQETLFDCEGDQALAQVCSKRLWRRRPAKTKDKKKKKKNLMERAQKQHSIFLATDKTSQ</sequence>
<feature type="non-terminal residue" evidence="12">
    <location>
        <position position="1"/>
    </location>
</feature>
<dbReference type="SUPFAM" id="SSF57184">
    <property type="entry name" value="Growth factor receptor domain"/>
    <property type="match status" value="1"/>
</dbReference>
<evidence type="ECO:0000259" key="11">
    <source>
        <dbReference type="Pfam" id="PF15913"/>
    </source>
</evidence>
<gene>
    <name evidence="12" type="primary">Rspo2</name>
    <name evidence="12" type="ORF">NEOCIN_R14524</name>
</gene>
<dbReference type="InterPro" id="IPR043601">
    <property type="entry name" value="Rspo_Fu-CRD_dom"/>
</dbReference>
<evidence type="ECO:0000313" key="12">
    <source>
        <dbReference type="EMBL" id="NWQ69756.1"/>
    </source>
</evidence>
<evidence type="ECO:0000256" key="7">
    <source>
        <dbReference type="ARBA" id="ARBA00022729"/>
    </source>
</evidence>
<dbReference type="Gene3D" id="2.10.220.10">
    <property type="entry name" value="Hormone Receptor, Insulin-like Growth Factor Receptor 1, Chain A, domain 2"/>
    <property type="match status" value="1"/>
</dbReference>
<evidence type="ECO:0000256" key="8">
    <source>
        <dbReference type="ARBA" id="ARBA00023157"/>
    </source>
</evidence>
<feature type="domain" description="R-spondin Fu-CRD" evidence="11">
    <location>
        <begin position="9"/>
        <end position="110"/>
    </location>
</feature>
<dbReference type="GO" id="GO:0005576">
    <property type="term" value="C:extracellular region"/>
    <property type="evidence" value="ECO:0007669"/>
    <property type="project" value="UniProtKB-SubCell"/>
</dbReference>
<dbReference type="CDD" id="cd00064">
    <property type="entry name" value="FU"/>
    <property type="match status" value="1"/>
</dbReference>
<keyword evidence="3" id="KW-0964">Secreted</keyword>
<evidence type="ECO:0000256" key="2">
    <source>
        <dbReference type="ARBA" id="ARBA00007308"/>
    </source>
</evidence>
<reference evidence="12 13" key="1">
    <citation type="submission" date="2019-09" db="EMBL/GenBank/DDBJ databases">
        <title>Bird 10,000 Genomes (B10K) Project - Family phase.</title>
        <authorList>
            <person name="Zhang G."/>
        </authorList>
    </citation>
    <scope>NUCLEOTIDE SEQUENCE [LARGE SCALE GENOMIC DNA]</scope>
    <source>
        <strain evidence="12">B10K-DU-004-15</strain>
        <tissue evidence="12">Mixed tissue sample</tissue>
    </source>
</reference>
<proteinExistence type="inferred from homology"/>
<evidence type="ECO:0000256" key="1">
    <source>
        <dbReference type="ARBA" id="ARBA00004613"/>
    </source>
</evidence>
<dbReference type="GO" id="GO:0016055">
    <property type="term" value="P:Wnt signaling pathway"/>
    <property type="evidence" value="ECO:0007669"/>
    <property type="project" value="UniProtKB-KW"/>
</dbReference>
<dbReference type="InterPro" id="IPR051514">
    <property type="entry name" value="R-spondin"/>
</dbReference>
<keyword evidence="7" id="KW-0732">Signal</keyword>
<evidence type="ECO:0000256" key="5">
    <source>
        <dbReference type="ARBA" id="ARBA00022674"/>
    </source>
</evidence>
<dbReference type="AlphaFoldDB" id="A0A7K4R8P2"/>
<organism evidence="12 13">
    <name type="scientific">Neopipo cinnamomea</name>
    <dbReference type="NCBI Taxonomy" id="456388"/>
    <lineage>
        <taxon>Eukaryota</taxon>
        <taxon>Metazoa</taxon>
        <taxon>Chordata</taxon>
        <taxon>Craniata</taxon>
        <taxon>Vertebrata</taxon>
        <taxon>Euteleostomi</taxon>
        <taxon>Archelosauria</taxon>
        <taxon>Archosauria</taxon>
        <taxon>Dinosauria</taxon>
        <taxon>Saurischia</taxon>
        <taxon>Theropoda</taxon>
        <taxon>Coelurosauria</taxon>
        <taxon>Aves</taxon>
        <taxon>Neognathae</taxon>
        <taxon>Neoaves</taxon>
        <taxon>Telluraves</taxon>
        <taxon>Australaves</taxon>
        <taxon>Passeriformes</taxon>
        <taxon>Tyrannidae</taxon>
        <taxon>Neopipo</taxon>
    </lineage>
</organism>
<dbReference type="PANTHER" id="PTHR46987:SF4">
    <property type="entry name" value="R-SPONDIN-2"/>
    <property type="match status" value="1"/>
</dbReference>
<dbReference type="InterPro" id="IPR006212">
    <property type="entry name" value="Furin_repeat"/>
</dbReference>
<dbReference type="InterPro" id="IPR009030">
    <property type="entry name" value="Growth_fac_rcpt_cys_sf"/>
</dbReference>
<dbReference type="Proteomes" id="UP000556200">
    <property type="component" value="Unassembled WGS sequence"/>
</dbReference>
<keyword evidence="8" id="KW-1015">Disulfide bond</keyword>
<evidence type="ECO:0000256" key="9">
    <source>
        <dbReference type="ARBA" id="ARBA00023180"/>
    </source>
</evidence>
<evidence type="ECO:0000313" key="13">
    <source>
        <dbReference type="Proteomes" id="UP000556200"/>
    </source>
</evidence>
<keyword evidence="4" id="KW-0716">Sensory transduction</keyword>
<feature type="region of interest" description="Disordered" evidence="10">
    <location>
        <begin position="172"/>
        <end position="204"/>
    </location>
</feature>
<comment type="subcellular location">
    <subcellularLocation>
        <location evidence="1">Secreted</location>
    </subcellularLocation>
</comment>